<feature type="compositionally biased region" description="Acidic residues" evidence="1">
    <location>
        <begin position="221"/>
        <end position="242"/>
    </location>
</feature>
<sequence>MSETPSTPPARQRTNRNQFSQYSFPNYQAGSSSSTIKTPLHTQKGLLTPSTITKKSVKTPVIDNGLVNFCKRPVTTTTTTNKVFSLSPTTPQRSPCKYTASSTHRKRNLNDIFSDSATSTYSRSTEKISFGLFLPLPSTVGSGRKIGKLHGGFLSGTSNIPLFDKKKLESLRDEVDIEEEIEMEVMIKEKVDIEPSTPGKQIIDDETVRQWHGKSFNDKFFDDEEEENNDDDDNENNNDEDGEKVRTMSYLETKKIPRASLINPFIENENEKDANLGNNKQDLPSRIDYNTHMELVNNKTGERKVLKLTKNQMKYKPKKLSFEGI</sequence>
<comment type="caution">
    <text evidence="2">The sequence shown here is derived from an EMBL/GenBank/DDBJ whole genome shotgun (WGS) entry which is preliminary data.</text>
</comment>
<dbReference type="AlphaFoldDB" id="A0AAI9SU70"/>
<evidence type="ECO:0000256" key="1">
    <source>
        <dbReference type="SAM" id="MobiDB-lite"/>
    </source>
</evidence>
<feature type="region of interest" description="Disordered" evidence="1">
    <location>
        <begin position="1"/>
        <end position="37"/>
    </location>
</feature>
<organism evidence="2 3">
    <name type="scientific">Candida oxycetoniae</name>
    <dbReference type="NCBI Taxonomy" id="497107"/>
    <lineage>
        <taxon>Eukaryota</taxon>
        <taxon>Fungi</taxon>
        <taxon>Dikarya</taxon>
        <taxon>Ascomycota</taxon>
        <taxon>Saccharomycotina</taxon>
        <taxon>Pichiomycetes</taxon>
        <taxon>Debaryomycetaceae</taxon>
        <taxon>Candida/Lodderomyces clade</taxon>
        <taxon>Candida</taxon>
    </lineage>
</organism>
<protein>
    <submittedName>
        <fullName evidence="2">Uncharacterized protein</fullName>
    </submittedName>
</protein>
<feature type="compositionally biased region" description="Polar residues" evidence="1">
    <location>
        <begin position="15"/>
        <end position="37"/>
    </location>
</feature>
<dbReference type="Proteomes" id="UP001202479">
    <property type="component" value="Unassembled WGS sequence"/>
</dbReference>
<dbReference type="RefSeq" id="XP_049178326.1">
    <property type="nucleotide sequence ID" value="XM_049326134.1"/>
</dbReference>
<evidence type="ECO:0000313" key="2">
    <source>
        <dbReference type="EMBL" id="KAI3402579.2"/>
    </source>
</evidence>
<evidence type="ECO:0000313" key="3">
    <source>
        <dbReference type="Proteomes" id="UP001202479"/>
    </source>
</evidence>
<feature type="region of interest" description="Disordered" evidence="1">
    <location>
        <begin position="214"/>
        <end position="245"/>
    </location>
</feature>
<accession>A0AAI9SU70</accession>
<keyword evidence="3" id="KW-1185">Reference proteome</keyword>
<dbReference type="GeneID" id="73382286"/>
<gene>
    <name evidence="2" type="ORF">KGF56_004671</name>
</gene>
<proteinExistence type="predicted"/>
<name>A0AAI9SU70_9ASCO</name>
<dbReference type="EMBL" id="JAHUZD010000143">
    <property type="protein sequence ID" value="KAI3402579.2"/>
    <property type="molecule type" value="Genomic_DNA"/>
</dbReference>
<reference evidence="2" key="1">
    <citation type="journal article" date="2022" name="DNA Res.">
        <title>Genome analysis of five recently described species of the CUG-Ser clade uncovers Candida theae as a new hybrid lineage with pathogenic potential in the Candida parapsilosis species complex.</title>
        <authorList>
            <person name="Mixao V."/>
            <person name="Del Olmo V."/>
            <person name="Hegedusova E."/>
            <person name="Saus E."/>
            <person name="Pryszcz L."/>
            <person name="Cillingova A."/>
            <person name="Nosek J."/>
            <person name="Gabaldon T."/>
        </authorList>
    </citation>
    <scope>NUCLEOTIDE SEQUENCE</scope>
    <source>
        <strain evidence="2">CBS 10844</strain>
    </source>
</reference>